<evidence type="ECO:0000256" key="2">
    <source>
        <dbReference type="SAM" id="Phobius"/>
    </source>
</evidence>
<evidence type="ECO:0000313" key="4">
    <source>
        <dbReference type="Proteomes" id="UP001628179"/>
    </source>
</evidence>
<feature type="compositionally biased region" description="Basic and acidic residues" evidence="1">
    <location>
        <begin position="106"/>
        <end position="125"/>
    </location>
</feature>
<feature type="compositionally biased region" description="Basic and acidic residues" evidence="1">
    <location>
        <begin position="171"/>
        <end position="183"/>
    </location>
</feature>
<keyword evidence="4" id="KW-1185">Reference proteome</keyword>
<feature type="region of interest" description="Disordered" evidence="1">
    <location>
        <begin position="88"/>
        <end position="195"/>
    </location>
</feature>
<proteinExistence type="predicted"/>
<dbReference type="RefSeq" id="XP_070920388.1">
    <property type="nucleotide sequence ID" value="XM_071064287.1"/>
</dbReference>
<name>A0ABQ0GLL2_9PEZI</name>
<feature type="transmembrane region" description="Helical" evidence="2">
    <location>
        <begin position="29"/>
        <end position="51"/>
    </location>
</feature>
<evidence type="ECO:0000256" key="1">
    <source>
        <dbReference type="SAM" id="MobiDB-lite"/>
    </source>
</evidence>
<organism evidence="3 4">
    <name type="scientific">Madurella fahalii</name>
    <dbReference type="NCBI Taxonomy" id="1157608"/>
    <lineage>
        <taxon>Eukaryota</taxon>
        <taxon>Fungi</taxon>
        <taxon>Dikarya</taxon>
        <taxon>Ascomycota</taxon>
        <taxon>Pezizomycotina</taxon>
        <taxon>Sordariomycetes</taxon>
        <taxon>Sordariomycetidae</taxon>
        <taxon>Sordariales</taxon>
        <taxon>Sordariales incertae sedis</taxon>
        <taxon>Madurella</taxon>
    </lineage>
</organism>
<comment type="caution">
    <text evidence="3">The sequence shown here is derived from an EMBL/GenBank/DDBJ whole genome shotgun (WGS) entry which is preliminary data.</text>
</comment>
<feature type="compositionally biased region" description="Polar residues" evidence="1">
    <location>
        <begin position="146"/>
        <end position="159"/>
    </location>
</feature>
<reference evidence="3 4" key="1">
    <citation type="submission" date="2024-09" db="EMBL/GenBank/DDBJ databases">
        <title>Itraconazole resistance in Madurella fahalii resulting from another homologue of gene encoding cytochrome P450 14-alpha sterol demethylase (CYP51).</title>
        <authorList>
            <person name="Yoshioka I."/>
            <person name="Fahal A.H."/>
            <person name="Kaneko S."/>
            <person name="Yaguchi T."/>
        </authorList>
    </citation>
    <scope>NUCLEOTIDE SEQUENCE [LARGE SCALE GENOMIC DNA]</scope>
    <source>
        <strain evidence="3 4">IFM 68171</strain>
    </source>
</reference>
<dbReference type="EMBL" id="BAAFSV010000005">
    <property type="protein sequence ID" value="GAB1318658.1"/>
    <property type="molecule type" value="Genomic_DNA"/>
</dbReference>
<evidence type="ECO:0000313" key="3">
    <source>
        <dbReference type="EMBL" id="GAB1318658.1"/>
    </source>
</evidence>
<dbReference type="Proteomes" id="UP001628179">
    <property type="component" value="Unassembled WGS sequence"/>
</dbReference>
<gene>
    <name evidence="3" type="ORF">MFIFM68171_08868</name>
</gene>
<accession>A0ABQ0GLL2</accession>
<keyword evidence="2" id="KW-0812">Transmembrane</keyword>
<keyword evidence="2" id="KW-1133">Transmembrane helix</keyword>
<dbReference type="GeneID" id="98179610"/>
<sequence>MALLLHRDIASRAEDHATSNVGPRSDTNLATILAAVLFAVLVMMLLTHAALNLRAFVNRQAQLMSHYQTVASYWETVAQGRASADAGASTSASQNLPVNGYEGAVDSEKAPSGVKDEGSSHHQEEEGSAQQKAAQNLPWDKAQGPVTLQTPEGLSSSGCCVSDDGASGHGQSEDVHLHPEERPSNNLETEVERAV</sequence>
<keyword evidence="2" id="KW-0472">Membrane</keyword>
<protein>
    <submittedName>
        <fullName evidence="3">Uncharacterized protein</fullName>
    </submittedName>
</protein>